<evidence type="ECO:0000313" key="3">
    <source>
        <dbReference type="Proteomes" id="UP000617734"/>
    </source>
</evidence>
<keyword evidence="1" id="KW-1133">Transmembrane helix</keyword>
<dbReference type="AlphaFoldDB" id="A0A919KWE3"/>
<dbReference type="EMBL" id="BNBO01000022">
    <property type="protein sequence ID" value="GHH74306.1"/>
    <property type="molecule type" value="Genomic_DNA"/>
</dbReference>
<dbReference type="Proteomes" id="UP000617734">
    <property type="component" value="Unassembled WGS sequence"/>
</dbReference>
<protein>
    <submittedName>
        <fullName evidence="2">Uncharacterized protein</fullName>
    </submittedName>
</protein>
<keyword evidence="1" id="KW-0472">Membrane</keyword>
<feature type="transmembrane region" description="Helical" evidence="1">
    <location>
        <begin position="184"/>
        <end position="204"/>
    </location>
</feature>
<proteinExistence type="predicted"/>
<comment type="caution">
    <text evidence="2">The sequence shown here is derived from an EMBL/GenBank/DDBJ whole genome shotgun (WGS) entry which is preliminary data.</text>
</comment>
<keyword evidence="3" id="KW-1185">Reference proteome</keyword>
<gene>
    <name evidence="2" type="ORF">GCM10018781_40680</name>
</gene>
<reference evidence="2" key="1">
    <citation type="journal article" date="2014" name="Int. J. Syst. Evol. Microbiol.">
        <title>Complete genome sequence of Corynebacterium casei LMG S-19264T (=DSM 44701T), isolated from a smear-ripened cheese.</title>
        <authorList>
            <consortium name="US DOE Joint Genome Institute (JGI-PGF)"/>
            <person name="Walter F."/>
            <person name="Albersmeier A."/>
            <person name="Kalinowski J."/>
            <person name="Ruckert C."/>
        </authorList>
    </citation>
    <scope>NUCLEOTIDE SEQUENCE</scope>
    <source>
        <strain evidence="2">JCM 4646</strain>
    </source>
</reference>
<sequence length="419" mass="44832">MRILDESELLRLEATWLRDIASHTRWCVAELRDLDDDARRTVRSAMLSACIRHRCPISLQFVTNYAAMVVTAVGMTASCAAAGAVAEAFAGGAGPARAPWWLFPLAAFAAACLSSLAAGRQDVRAIVAFFRRLGVRATVSRIVRLARPGHWFPFAVSLALVVAGVAAASVTGAAAASAPAGQRPVIAAAALFGAVLGLGVLRWIRLVQNFLRSRYRKPYRARPLDGVLVELAHAAALCQALRPSWWTPRTVRRVRLSLGRAIGAADDIWAVRHRTSFTELAARREARRFHSALAELVRRHDRALTQVRTASEYDAVAASLRAGVLALAEGDLTALLEHSAPEPPVSRVIRFLRRTATSLVLVAFALVIPLLPGVDSGTGAGVRVLLLMTAALSLSPAGDAASTSVRSALERSLFPGRGQ</sequence>
<evidence type="ECO:0000256" key="1">
    <source>
        <dbReference type="SAM" id="Phobius"/>
    </source>
</evidence>
<name>A0A919KWE3_9ACTN</name>
<feature type="transmembrane region" description="Helical" evidence="1">
    <location>
        <begin position="98"/>
        <end position="118"/>
    </location>
</feature>
<feature type="transmembrane region" description="Helical" evidence="1">
    <location>
        <begin position="356"/>
        <end position="374"/>
    </location>
</feature>
<evidence type="ECO:0000313" key="2">
    <source>
        <dbReference type="EMBL" id="GHH74306.1"/>
    </source>
</evidence>
<feature type="transmembrane region" description="Helical" evidence="1">
    <location>
        <begin position="62"/>
        <end position="86"/>
    </location>
</feature>
<keyword evidence="1" id="KW-0812">Transmembrane</keyword>
<accession>A0A919KWE3</accession>
<organism evidence="2 3">
    <name type="scientific">Kitasatospora indigofera</name>
    <dbReference type="NCBI Taxonomy" id="67307"/>
    <lineage>
        <taxon>Bacteria</taxon>
        <taxon>Bacillati</taxon>
        <taxon>Actinomycetota</taxon>
        <taxon>Actinomycetes</taxon>
        <taxon>Kitasatosporales</taxon>
        <taxon>Streptomycetaceae</taxon>
        <taxon>Kitasatospora</taxon>
    </lineage>
</organism>
<feature type="transmembrane region" description="Helical" evidence="1">
    <location>
        <begin position="151"/>
        <end position="178"/>
    </location>
</feature>
<reference evidence="2" key="2">
    <citation type="submission" date="2020-09" db="EMBL/GenBank/DDBJ databases">
        <authorList>
            <person name="Sun Q."/>
            <person name="Ohkuma M."/>
        </authorList>
    </citation>
    <scope>NUCLEOTIDE SEQUENCE</scope>
    <source>
        <strain evidence="2">JCM 4646</strain>
    </source>
</reference>